<dbReference type="Gene3D" id="3.30.300.30">
    <property type="match status" value="1"/>
</dbReference>
<dbReference type="OrthoDB" id="10253869at2759"/>
<dbReference type="InterPro" id="IPR000873">
    <property type="entry name" value="AMP-dep_synth/lig_dom"/>
</dbReference>
<evidence type="ECO:0000256" key="4">
    <source>
        <dbReference type="ARBA" id="ARBA00023140"/>
    </source>
</evidence>
<gene>
    <name evidence="7" type="primary">HaOG208708</name>
    <name evidence="7" type="ORF">B5X24_HaOG208708</name>
</gene>
<dbReference type="PANTHER" id="PTHR24096:SF149">
    <property type="entry name" value="AMP-BINDING DOMAIN-CONTAINING PROTEIN-RELATED"/>
    <property type="match status" value="1"/>
</dbReference>
<keyword evidence="8" id="KW-1185">Reference proteome</keyword>
<name>A0A2W1BGF2_HELAM</name>
<dbReference type="Proteomes" id="UP000249218">
    <property type="component" value="Unassembled WGS sequence"/>
</dbReference>
<evidence type="ECO:0008006" key="9">
    <source>
        <dbReference type="Google" id="ProtNLM"/>
    </source>
</evidence>
<evidence type="ECO:0000256" key="2">
    <source>
        <dbReference type="ARBA" id="ARBA00006432"/>
    </source>
</evidence>
<dbReference type="Pfam" id="PF00501">
    <property type="entry name" value="AMP-binding"/>
    <property type="match status" value="1"/>
</dbReference>
<dbReference type="Pfam" id="PF13193">
    <property type="entry name" value="AMP-binding_C"/>
    <property type="match status" value="1"/>
</dbReference>
<dbReference type="GO" id="GO:0005777">
    <property type="term" value="C:peroxisome"/>
    <property type="evidence" value="ECO:0007669"/>
    <property type="project" value="UniProtKB-SubCell"/>
</dbReference>
<dbReference type="InterPro" id="IPR025110">
    <property type="entry name" value="AMP-bd_C"/>
</dbReference>
<evidence type="ECO:0000256" key="3">
    <source>
        <dbReference type="ARBA" id="ARBA00022598"/>
    </source>
</evidence>
<evidence type="ECO:0000313" key="7">
    <source>
        <dbReference type="EMBL" id="PZC73878.1"/>
    </source>
</evidence>
<evidence type="ECO:0000259" key="5">
    <source>
        <dbReference type="Pfam" id="PF00501"/>
    </source>
</evidence>
<dbReference type="SUPFAM" id="SSF56801">
    <property type="entry name" value="Acetyl-CoA synthetase-like"/>
    <property type="match status" value="1"/>
</dbReference>
<dbReference type="GO" id="GO:0016405">
    <property type="term" value="F:CoA-ligase activity"/>
    <property type="evidence" value="ECO:0007669"/>
    <property type="project" value="TreeGrafter"/>
</dbReference>
<proteinExistence type="inferred from homology"/>
<accession>A0A2W1BGF2</accession>
<feature type="domain" description="AMP-dependent synthetase/ligase" evidence="5">
    <location>
        <begin position="49"/>
        <end position="410"/>
    </location>
</feature>
<comment type="subcellular location">
    <subcellularLocation>
        <location evidence="1">Peroxisome</location>
    </subcellularLocation>
</comment>
<evidence type="ECO:0000313" key="8">
    <source>
        <dbReference type="Proteomes" id="UP000249218"/>
    </source>
</evidence>
<dbReference type="InterPro" id="IPR045851">
    <property type="entry name" value="AMP-bd_C_sf"/>
</dbReference>
<evidence type="ECO:0000256" key="1">
    <source>
        <dbReference type="ARBA" id="ARBA00004275"/>
    </source>
</evidence>
<dbReference type="AlphaFoldDB" id="A0A2W1BGF2"/>
<protein>
    <recommendedName>
        <fullName evidence="9">Luciferin 4-monooxygenase</fullName>
    </recommendedName>
</protein>
<dbReference type="InterPro" id="IPR042099">
    <property type="entry name" value="ANL_N_sf"/>
</dbReference>
<dbReference type="Gene3D" id="3.40.50.12780">
    <property type="entry name" value="N-terminal domain of ligase-like"/>
    <property type="match status" value="1"/>
</dbReference>
<organism evidence="7 8">
    <name type="scientific">Helicoverpa armigera</name>
    <name type="common">Cotton bollworm</name>
    <name type="synonym">Heliothis armigera</name>
    <dbReference type="NCBI Taxonomy" id="29058"/>
    <lineage>
        <taxon>Eukaryota</taxon>
        <taxon>Metazoa</taxon>
        <taxon>Ecdysozoa</taxon>
        <taxon>Arthropoda</taxon>
        <taxon>Hexapoda</taxon>
        <taxon>Insecta</taxon>
        <taxon>Pterygota</taxon>
        <taxon>Neoptera</taxon>
        <taxon>Endopterygota</taxon>
        <taxon>Lepidoptera</taxon>
        <taxon>Glossata</taxon>
        <taxon>Ditrysia</taxon>
        <taxon>Noctuoidea</taxon>
        <taxon>Noctuidae</taxon>
        <taxon>Heliothinae</taxon>
        <taxon>Helicoverpa</taxon>
    </lineage>
</organism>
<sequence>MSKEPNATMARRAYDAIHLYMSEITSRLVAKTGIPSDRYHIGKLFLQSLKEAPDFVSQIDGGTGESETNGSVLDRSIRCAISLTALGLKKGDVMVLMGPNHLNYCIPHNAALYLGIMVACIDDTLNVNELQQLFHTNRPKIIFGQNKRTSDIEKAVDLAGVDAKIVTFDQGDKHATLAQMLEVPNKKAIEDFKATDFDPEETVAYLTSTSGTTGVPKTAMLTHKNIITGMPYIWTLFTKFPTPTKLVIVTSPGQWLSAGFHYLFSPILRYTRLQTSSPVTPEHFGDMVTKYRPSYIVISPNLMTTMIAHAKCDFTCFECIFLAGSAVSQELIDEMKRISKAEHVYGVYGMSELSGTAVQHDYDPLPGSSGRPIGAVELKIVDPTTLQVITEPNVPGELWARGPSVFKGYHNNPEATKEALTEDGWLRSGDIFYRDHSWNLFFVERYKLLLKYRNHQVSPVEIENVIAKHPGVFQVAVTGIPDKECGDLVVACVVPKPGCSPTAQEIKDLVKESLTDTKQLRGGVIFMKQLPLTSSSKTNRKALKELALTLPRE</sequence>
<keyword evidence="4" id="KW-0576">Peroxisome</keyword>
<feature type="domain" description="AMP-binding enzyme C-terminal" evidence="6">
    <location>
        <begin position="461"/>
        <end position="537"/>
    </location>
</feature>
<reference evidence="7 8" key="1">
    <citation type="journal article" date="2017" name="BMC Biol.">
        <title>Genomic innovations, transcriptional plasticity and gene loss underlying the evolution and divergence of two highly polyphagous and invasive Helicoverpa pest species.</title>
        <authorList>
            <person name="Pearce S.L."/>
            <person name="Clarke D.F."/>
            <person name="East P.D."/>
            <person name="Elfekih S."/>
            <person name="Gordon K.H."/>
            <person name="Jermiin L.S."/>
            <person name="McGaughran A."/>
            <person name="Oakeshott J.G."/>
            <person name="Papanikolaou A."/>
            <person name="Perera O.P."/>
            <person name="Rane R.V."/>
            <person name="Richards S."/>
            <person name="Tay W.T."/>
            <person name="Walsh T.K."/>
            <person name="Anderson A."/>
            <person name="Anderson C.J."/>
            <person name="Asgari S."/>
            <person name="Board P.G."/>
            <person name="Bretschneider A."/>
            <person name="Campbell P.M."/>
            <person name="Chertemps T."/>
            <person name="Christeller J.T."/>
            <person name="Coppin C.W."/>
            <person name="Downes S.J."/>
            <person name="Duan G."/>
            <person name="Farnsworth C.A."/>
            <person name="Good R.T."/>
            <person name="Han L.B."/>
            <person name="Han Y.C."/>
            <person name="Hatje K."/>
            <person name="Horne I."/>
            <person name="Huang Y.P."/>
            <person name="Hughes D.S."/>
            <person name="Jacquin-Joly E."/>
            <person name="James W."/>
            <person name="Jhangiani S."/>
            <person name="Kollmar M."/>
            <person name="Kuwar S.S."/>
            <person name="Li S."/>
            <person name="Liu N.Y."/>
            <person name="Maibeche M.T."/>
            <person name="Miller J.R."/>
            <person name="Montagne N."/>
            <person name="Perry T."/>
            <person name="Qu J."/>
            <person name="Song S.V."/>
            <person name="Sutton G.G."/>
            <person name="Vogel H."/>
            <person name="Walenz B.P."/>
            <person name="Xu W."/>
            <person name="Zhang H.J."/>
            <person name="Zou Z."/>
            <person name="Batterham P."/>
            <person name="Edwards O.R."/>
            <person name="Feyereisen R."/>
            <person name="Gibbs R.A."/>
            <person name="Heckel D.G."/>
            <person name="McGrath A."/>
            <person name="Robin C."/>
            <person name="Scherer S.E."/>
            <person name="Worley K.C."/>
            <person name="Wu Y.D."/>
        </authorList>
    </citation>
    <scope>NUCLEOTIDE SEQUENCE [LARGE SCALE GENOMIC DNA]</scope>
    <source>
        <strain evidence="7">Harm_GR_Male_#8</strain>
        <tissue evidence="7">Whole organism</tissue>
    </source>
</reference>
<comment type="similarity">
    <text evidence="2">Belongs to the ATP-dependent AMP-binding enzyme family.</text>
</comment>
<dbReference type="EMBL" id="KZ150081">
    <property type="protein sequence ID" value="PZC73878.1"/>
    <property type="molecule type" value="Genomic_DNA"/>
</dbReference>
<keyword evidence="3" id="KW-0436">Ligase</keyword>
<evidence type="ECO:0000259" key="6">
    <source>
        <dbReference type="Pfam" id="PF13193"/>
    </source>
</evidence>
<dbReference type="PANTHER" id="PTHR24096">
    <property type="entry name" value="LONG-CHAIN-FATTY-ACID--COA LIGASE"/>
    <property type="match status" value="1"/>
</dbReference>